<gene>
    <name evidence="1" type="ORF">CC80DRAFT_510454</name>
</gene>
<sequence length="191" mass="21931">MQVKEVIPFYNCNGPYYHLSSHLPPQPTPALLRITTSTLSGMNTSDNHEPRPMAPLIAAKWDQYDALLATINNNLALVEKYAKATPQKIKQGDNSTAFIHPMVRNEQLQAYWQGNDHVKEVRSQLRGNQDVMKMREDGISPERCLLSATEREFPESPFDVLRKVDREVEERLEGLRQHFTSEEKRQIESQG</sequence>
<name>A0A6A5TFG3_9PLEO</name>
<accession>A0A6A5TFG3</accession>
<protein>
    <submittedName>
        <fullName evidence="1">Uncharacterized protein</fullName>
    </submittedName>
</protein>
<dbReference type="Proteomes" id="UP000800035">
    <property type="component" value="Unassembled WGS sequence"/>
</dbReference>
<reference evidence="1" key="1">
    <citation type="journal article" date="2020" name="Stud. Mycol.">
        <title>101 Dothideomycetes genomes: a test case for predicting lifestyles and emergence of pathogens.</title>
        <authorList>
            <person name="Haridas S."/>
            <person name="Albert R."/>
            <person name="Binder M."/>
            <person name="Bloem J."/>
            <person name="Labutti K."/>
            <person name="Salamov A."/>
            <person name="Andreopoulos B."/>
            <person name="Baker S."/>
            <person name="Barry K."/>
            <person name="Bills G."/>
            <person name="Bluhm B."/>
            <person name="Cannon C."/>
            <person name="Castanera R."/>
            <person name="Culley D."/>
            <person name="Daum C."/>
            <person name="Ezra D."/>
            <person name="Gonzalez J."/>
            <person name="Henrissat B."/>
            <person name="Kuo A."/>
            <person name="Liang C."/>
            <person name="Lipzen A."/>
            <person name="Lutzoni F."/>
            <person name="Magnuson J."/>
            <person name="Mondo S."/>
            <person name="Nolan M."/>
            <person name="Ohm R."/>
            <person name="Pangilinan J."/>
            <person name="Park H.-J."/>
            <person name="Ramirez L."/>
            <person name="Alfaro M."/>
            <person name="Sun H."/>
            <person name="Tritt A."/>
            <person name="Yoshinaga Y."/>
            <person name="Zwiers L.-H."/>
            <person name="Turgeon B."/>
            <person name="Goodwin S."/>
            <person name="Spatafora J."/>
            <person name="Crous P."/>
            <person name="Grigoriev I."/>
        </authorList>
    </citation>
    <scope>NUCLEOTIDE SEQUENCE</scope>
    <source>
        <strain evidence="1">CBS 675.92</strain>
    </source>
</reference>
<dbReference type="EMBL" id="ML977036">
    <property type="protein sequence ID" value="KAF1949516.1"/>
    <property type="molecule type" value="Genomic_DNA"/>
</dbReference>
<evidence type="ECO:0000313" key="1">
    <source>
        <dbReference type="EMBL" id="KAF1949516.1"/>
    </source>
</evidence>
<proteinExistence type="predicted"/>
<evidence type="ECO:0000313" key="2">
    <source>
        <dbReference type="Proteomes" id="UP000800035"/>
    </source>
</evidence>
<keyword evidence="2" id="KW-1185">Reference proteome</keyword>
<dbReference type="AlphaFoldDB" id="A0A6A5TFG3"/>
<organism evidence="1 2">
    <name type="scientific">Byssothecium circinans</name>
    <dbReference type="NCBI Taxonomy" id="147558"/>
    <lineage>
        <taxon>Eukaryota</taxon>
        <taxon>Fungi</taxon>
        <taxon>Dikarya</taxon>
        <taxon>Ascomycota</taxon>
        <taxon>Pezizomycotina</taxon>
        <taxon>Dothideomycetes</taxon>
        <taxon>Pleosporomycetidae</taxon>
        <taxon>Pleosporales</taxon>
        <taxon>Massarineae</taxon>
        <taxon>Massarinaceae</taxon>
        <taxon>Byssothecium</taxon>
    </lineage>
</organism>